<dbReference type="GO" id="GO:0019805">
    <property type="term" value="P:quinolinate biosynthetic process"/>
    <property type="evidence" value="ECO:0007669"/>
    <property type="project" value="UniProtKB-UniRule"/>
</dbReference>
<evidence type="ECO:0000256" key="1">
    <source>
        <dbReference type="ARBA" id="ARBA00001974"/>
    </source>
</evidence>
<evidence type="ECO:0000256" key="4">
    <source>
        <dbReference type="ARBA" id="ARBA00022827"/>
    </source>
</evidence>
<dbReference type="OrthoDB" id="10053569at2759"/>
<gene>
    <name evidence="10" type="primary">BNA4</name>
    <name evidence="13" type="ORF">BD311DRAFT_744738</name>
</gene>
<comment type="pathway">
    <text evidence="10">Cofactor biosynthesis; NAD(+) biosynthesis; quinolinate from L-kynurenine: step 1/3.</text>
</comment>
<keyword evidence="3 10" id="KW-0662">Pyridine nucleotide biosynthesis</keyword>
<dbReference type="HAMAP" id="MF_01971">
    <property type="entry name" value="Kynurenine_monooxygenase"/>
    <property type="match status" value="1"/>
</dbReference>
<evidence type="ECO:0000256" key="6">
    <source>
        <dbReference type="ARBA" id="ARBA00023002"/>
    </source>
</evidence>
<keyword evidence="10" id="KW-1000">Mitochondrion outer membrane</keyword>
<dbReference type="GO" id="GO:0006569">
    <property type="term" value="P:L-tryptophan catabolic process"/>
    <property type="evidence" value="ECO:0007669"/>
    <property type="project" value="UniProtKB-UniRule"/>
</dbReference>
<dbReference type="InterPro" id="IPR002938">
    <property type="entry name" value="FAD-bd"/>
</dbReference>
<dbReference type="SUPFAM" id="SSF51905">
    <property type="entry name" value="FAD/NAD(P)-binding domain"/>
    <property type="match status" value="1"/>
</dbReference>
<dbReference type="PANTHER" id="PTHR46028:SF2">
    <property type="entry name" value="KYNURENINE 3-MONOOXYGENASE"/>
    <property type="match status" value="1"/>
</dbReference>
<keyword evidence="10 11" id="KW-0472">Membrane</keyword>
<sequence>MSSAGTNPRKAVVVGAGPVGCLAAMSLAKAGWSVDIYEGRPDMRLPSSKAAAQQRSINLAISARGLAAIQAIDPAAADRFLSTVIPMRGRMIHDAQGRLQSQPYDRDGQCINSIGRAYLNEDLLGEALSIPVIRAFFQHKVTAIDFDSKTMAVRDVQGAKDATVPFDFCVGADGSYSIVRRQLMRVVRMDYQQEYIPHEYIELKMPAGPPIEPGGDLTFLLDPNHLHIWPRHTFMLIALPNKDKTFTCTVFAPTEEFDRLQSDEVILRWFHANFPDALPLIGEEALLQDFHRNPRSALMSIKAKPYHYKDRAVILGDSAHSMVPFYGQGLNCGLEDVRVLHSLLRDTGVDPMVHPPDSQEDAALASALVRYSASRHEDLVAACELAMDNYVEMRHSVTTLGYRFRKALDNLLYSLNWKHVTAKDVVEPLLTKTFLANPGGWLPLYTMVTFRPDISYSTARRKFQRQSHVLEIAAWVSAGVAAGTASITCASILRRLYNRP</sequence>
<evidence type="ECO:0000256" key="9">
    <source>
        <dbReference type="ARBA" id="ARBA00047818"/>
    </source>
</evidence>
<comment type="cofactor">
    <cofactor evidence="1 10">
        <name>FAD</name>
        <dbReference type="ChEBI" id="CHEBI:57692"/>
    </cofactor>
</comment>
<dbReference type="AlphaFoldDB" id="A0A4Q9N6I1"/>
<dbReference type="PANTHER" id="PTHR46028">
    <property type="entry name" value="KYNURENINE 3-MONOOXYGENASE"/>
    <property type="match status" value="1"/>
</dbReference>
<dbReference type="GO" id="GO:0034354">
    <property type="term" value="P:'de novo' NAD+ biosynthetic process from L-tryptophan"/>
    <property type="evidence" value="ECO:0007669"/>
    <property type="project" value="UniProtKB-UniRule"/>
</dbReference>
<dbReference type="Gene3D" id="3.50.50.60">
    <property type="entry name" value="FAD/NAD(P)-binding domain"/>
    <property type="match status" value="1"/>
</dbReference>
<comment type="subcellular location">
    <subcellularLocation>
        <location evidence="10">Mitochondrion outer membrane</location>
    </subcellularLocation>
</comment>
<keyword evidence="11" id="KW-1133">Transmembrane helix</keyword>
<feature type="transmembrane region" description="Helical" evidence="11">
    <location>
        <begin position="472"/>
        <end position="493"/>
    </location>
</feature>
<dbReference type="GO" id="GO:0005741">
    <property type="term" value="C:mitochondrial outer membrane"/>
    <property type="evidence" value="ECO:0007669"/>
    <property type="project" value="UniProtKB-SubCell"/>
</dbReference>
<comment type="function">
    <text evidence="10">Catalyzes the hydroxylation of L-kynurenine (L-Kyn) to form 3-hydroxy-L-kynurenine (L-3OHKyn). Required for synthesis of quinolinic acid.</text>
</comment>
<evidence type="ECO:0000256" key="11">
    <source>
        <dbReference type="SAM" id="Phobius"/>
    </source>
</evidence>
<reference evidence="13" key="1">
    <citation type="submission" date="2019-01" db="EMBL/GenBank/DDBJ databases">
        <title>Draft genome sequences of three monokaryotic isolates of the white-rot basidiomycete fungus Dichomitus squalens.</title>
        <authorList>
            <consortium name="DOE Joint Genome Institute"/>
            <person name="Lopez S.C."/>
            <person name="Andreopoulos B."/>
            <person name="Pangilinan J."/>
            <person name="Lipzen A."/>
            <person name="Riley R."/>
            <person name="Ahrendt S."/>
            <person name="Ng V."/>
            <person name="Barry K."/>
            <person name="Daum C."/>
            <person name="Grigoriev I.V."/>
            <person name="Hilden K.S."/>
            <person name="Makela M.R."/>
            <person name="de Vries R.P."/>
        </authorList>
    </citation>
    <scope>NUCLEOTIDE SEQUENCE [LARGE SCALE GENOMIC DNA]</scope>
    <source>
        <strain evidence="13">OM18370.1</strain>
    </source>
</reference>
<dbReference type="InterPro" id="IPR027545">
    <property type="entry name" value="Kynurenine_monooxygenase"/>
</dbReference>
<protein>
    <recommendedName>
        <fullName evidence="10">Kynurenine 3-monooxygenase</fullName>
        <ecNumber evidence="10">1.14.13.9</ecNumber>
    </recommendedName>
    <alternativeName>
        <fullName evidence="10">Biosynthesis of nicotinic acid protein 4</fullName>
    </alternativeName>
    <alternativeName>
        <fullName evidence="10">Kynurenine 3-hydroxylase</fullName>
    </alternativeName>
</protein>
<dbReference type="InterPro" id="IPR036188">
    <property type="entry name" value="FAD/NAD-bd_sf"/>
</dbReference>
<keyword evidence="11" id="KW-0812">Transmembrane</keyword>
<proteinExistence type="inferred from homology"/>
<keyword evidence="8 10" id="KW-0496">Mitochondrion</keyword>
<keyword evidence="4 10" id="KW-0274">FAD</keyword>
<evidence type="ECO:0000256" key="8">
    <source>
        <dbReference type="ARBA" id="ARBA00023128"/>
    </source>
</evidence>
<dbReference type="GO" id="GO:0070189">
    <property type="term" value="P:kynurenine metabolic process"/>
    <property type="evidence" value="ECO:0007669"/>
    <property type="project" value="TreeGrafter"/>
</dbReference>
<dbReference type="EMBL" id="ML143386">
    <property type="protein sequence ID" value="TBU35855.1"/>
    <property type="molecule type" value="Genomic_DNA"/>
</dbReference>
<evidence type="ECO:0000256" key="7">
    <source>
        <dbReference type="ARBA" id="ARBA00023033"/>
    </source>
</evidence>
<comment type="similarity">
    <text evidence="10">Belongs to the aromatic-ring hydroxylase family. KMO subfamily.</text>
</comment>
<dbReference type="UniPathway" id="UPA00253">
    <property type="reaction ID" value="UER00328"/>
</dbReference>
<evidence type="ECO:0000256" key="2">
    <source>
        <dbReference type="ARBA" id="ARBA00022630"/>
    </source>
</evidence>
<evidence type="ECO:0000256" key="3">
    <source>
        <dbReference type="ARBA" id="ARBA00022642"/>
    </source>
</evidence>
<evidence type="ECO:0000256" key="5">
    <source>
        <dbReference type="ARBA" id="ARBA00022857"/>
    </source>
</evidence>
<evidence type="ECO:0000256" key="10">
    <source>
        <dbReference type="HAMAP-Rule" id="MF_03018"/>
    </source>
</evidence>
<dbReference type="EC" id="1.14.13.9" evidence="10"/>
<keyword evidence="2 10" id="KW-0285">Flavoprotein</keyword>
<dbReference type="GO" id="GO:0071949">
    <property type="term" value="F:FAD binding"/>
    <property type="evidence" value="ECO:0007669"/>
    <property type="project" value="InterPro"/>
</dbReference>
<feature type="domain" description="FAD-binding" evidence="12">
    <location>
        <begin position="11"/>
        <end position="344"/>
    </location>
</feature>
<dbReference type="Proteomes" id="UP000292957">
    <property type="component" value="Unassembled WGS sequence"/>
</dbReference>
<organism evidence="13">
    <name type="scientific">Dichomitus squalens</name>
    <dbReference type="NCBI Taxonomy" id="114155"/>
    <lineage>
        <taxon>Eukaryota</taxon>
        <taxon>Fungi</taxon>
        <taxon>Dikarya</taxon>
        <taxon>Basidiomycota</taxon>
        <taxon>Agaricomycotina</taxon>
        <taxon>Agaricomycetes</taxon>
        <taxon>Polyporales</taxon>
        <taxon>Polyporaceae</taxon>
        <taxon>Dichomitus</taxon>
    </lineage>
</organism>
<comment type="catalytic activity">
    <reaction evidence="9 10">
        <text>L-kynurenine + NADPH + O2 + H(+) = 3-hydroxy-L-kynurenine + NADP(+) + H2O</text>
        <dbReference type="Rhea" id="RHEA:20545"/>
        <dbReference type="ChEBI" id="CHEBI:15377"/>
        <dbReference type="ChEBI" id="CHEBI:15378"/>
        <dbReference type="ChEBI" id="CHEBI:15379"/>
        <dbReference type="ChEBI" id="CHEBI:57783"/>
        <dbReference type="ChEBI" id="CHEBI:57959"/>
        <dbReference type="ChEBI" id="CHEBI:58125"/>
        <dbReference type="ChEBI" id="CHEBI:58349"/>
        <dbReference type="EC" id="1.14.13.9"/>
    </reaction>
</comment>
<keyword evidence="7 10" id="KW-0503">Monooxygenase</keyword>
<dbReference type="GO" id="GO:0043420">
    <property type="term" value="P:anthranilate metabolic process"/>
    <property type="evidence" value="ECO:0007669"/>
    <property type="project" value="UniProtKB-UniRule"/>
</dbReference>
<dbReference type="GO" id="GO:0004502">
    <property type="term" value="F:kynurenine 3-monooxygenase activity"/>
    <property type="evidence" value="ECO:0007669"/>
    <property type="project" value="UniProtKB-UniRule"/>
</dbReference>
<keyword evidence="5 10" id="KW-0521">NADP</keyword>
<name>A0A4Q9N6I1_9APHY</name>
<keyword evidence="6 10" id="KW-0560">Oxidoreductase</keyword>
<evidence type="ECO:0000259" key="12">
    <source>
        <dbReference type="Pfam" id="PF01494"/>
    </source>
</evidence>
<accession>A0A4Q9N6I1</accession>
<evidence type="ECO:0000313" key="13">
    <source>
        <dbReference type="EMBL" id="TBU35855.1"/>
    </source>
</evidence>
<dbReference type="FunFam" id="3.50.50.60:FF:000129">
    <property type="entry name" value="Kynurenine 3-monooxygenase"/>
    <property type="match status" value="1"/>
</dbReference>
<dbReference type="PRINTS" id="PR00420">
    <property type="entry name" value="RNGMNOXGNASE"/>
</dbReference>
<dbReference type="Pfam" id="PF01494">
    <property type="entry name" value="FAD_binding_3"/>
    <property type="match status" value="1"/>
</dbReference>